<dbReference type="PROSITE" id="PS50889">
    <property type="entry name" value="S4"/>
    <property type="match status" value="1"/>
</dbReference>
<dbReference type="PROSITE" id="PS01149">
    <property type="entry name" value="PSI_RSU"/>
    <property type="match status" value="1"/>
</dbReference>
<dbReference type="SUPFAM" id="SSF55120">
    <property type="entry name" value="Pseudouridine synthase"/>
    <property type="match status" value="1"/>
</dbReference>
<evidence type="ECO:0000313" key="5">
    <source>
        <dbReference type="EMBL" id="GAX17435.1"/>
    </source>
</evidence>
<dbReference type="Pfam" id="PF00849">
    <property type="entry name" value="PseudoU_synth_2"/>
    <property type="match status" value="1"/>
</dbReference>
<sequence>MKWLFQLTRNAVSGPKKSNNRIISSPLTRCPSIIRCASSERTESIRLSKLLSQAAGVSRREAERWIVQGDVTLYGQIVRLPQQLITEDIAPGQLQAHGKPVLLREKHINSTKNINNNNTRVILVHKMAGELVADSDPQGRPCVMHRLKRLLGSKQHFKAVGRLDMMTEGLLILTNDGMYAREMEMSNLHRTYRVRVHGRVSIPYLQRQLQYHSLYRPMKVALASEPLRGRKRSEKSANTWLEITCSEGKNRQVRKVLEQFGLTVTRLIRVGFGDFHLHNIPAGSTLEVPMKPVEQQKRQGSLVVRKKTAAPPPSDVFPVEWVFPETSR</sequence>
<dbReference type="AlphaFoldDB" id="A0A1Z5JTS1"/>
<dbReference type="InParanoid" id="A0A1Z5JTS1"/>
<proteinExistence type="inferred from homology"/>
<comment type="caution">
    <text evidence="5">The sequence shown here is derived from an EMBL/GenBank/DDBJ whole genome shotgun (WGS) entry which is preliminary data.</text>
</comment>
<evidence type="ECO:0000259" key="4">
    <source>
        <dbReference type="Pfam" id="PF00849"/>
    </source>
</evidence>
<dbReference type="FunCoup" id="A0A1Z5JTS1">
    <property type="interactions" value="26"/>
</dbReference>
<dbReference type="InterPro" id="IPR020094">
    <property type="entry name" value="TruA/RsuA/RluB/E/F_N"/>
</dbReference>
<dbReference type="PANTHER" id="PTHR47683">
    <property type="entry name" value="PSEUDOURIDINE SYNTHASE FAMILY PROTEIN-RELATED"/>
    <property type="match status" value="1"/>
</dbReference>
<keyword evidence="3" id="KW-0694">RNA-binding</keyword>
<dbReference type="PANTHER" id="PTHR47683:SF3">
    <property type="entry name" value="RIBOSOMAL LARGE SUBUNIT PSEUDOURIDINE SYNTHASE B"/>
    <property type="match status" value="1"/>
</dbReference>
<dbReference type="Proteomes" id="UP000198406">
    <property type="component" value="Unassembled WGS sequence"/>
</dbReference>
<dbReference type="OrthoDB" id="440619at2759"/>
<gene>
    <name evidence="5" type="ORF">FisN_5Hh083</name>
</gene>
<dbReference type="InterPro" id="IPR018496">
    <property type="entry name" value="PsdUridine_synth_RsuA/RluB_CS"/>
</dbReference>
<dbReference type="GO" id="GO:0160139">
    <property type="term" value="F:23S rRNA pseudouridine(2605) synthase activity"/>
    <property type="evidence" value="ECO:0007669"/>
    <property type="project" value="UniProtKB-EC"/>
</dbReference>
<dbReference type="InterPro" id="IPR006145">
    <property type="entry name" value="PsdUridine_synth_RsuA/RluA"/>
</dbReference>
<dbReference type="Gene3D" id="3.30.70.1560">
    <property type="entry name" value="Alpha-L RNA-binding motif"/>
    <property type="match status" value="1"/>
</dbReference>
<evidence type="ECO:0000256" key="1">
    <source>
        <dbReference type="ARBA" id="ARBA00008348"/>
    </source>
</evidence>
<dbReference type="InterPro" id="IPR050343">
    <property type="entry name" value="RsuA_PseudoU_synthase"/>
</dbReference>
<dbReference type="EC" id="5.4.99.22" evidence="5"/>
<dbReference type="GO" id="GO:0006364">
    <property type="term" value="P:rRNA processing"/>
    <property type="evidence" value="ECO:0007669"/>
    <property type="project" value="UniProtKB-ARBA"/>
</dbReference>
<dbReference type="Gene3D" id="3.10.290.10">
    <property type="entry name" value="RNA-binding S4 domain"/>
    <property type="match status" value="1"/>
</dbReference>
<dbReference type="GO" id="GO:0001522">
    <property type="term" value="P:pseudouridine synthesis"/>
    <property type="evidence" value="ECO:0007669"/>
    <property type="project" value="InterPro"/>
</dbReference>
<dbReference type="Gene3D" id="3.30.70.580">
    <property type="entry name" value="Pseudouridine synthase I, catalytic domain, N-terminal subdomain"/>
    <property type="match status" value="1"/>
</dbReference>
<protein>
    <submittedName>
        <fullName evidence="5">23S rRNA pseudouridine2605 synthase</fullName>
        <ecNumber evidence="5">5.4.99.22</ecNumber>
    </submittedName>
</protein>
<dbReference type="InterPro" id="IPR042092">
    <property type="entry name" value="PsdUridine_s_RsuA/RluB/E/F_cat"/>
</dbReference>
<dbReference type="InterPro" id="IPR036986">
    <property type="entry name" value="S4_RNA-bd_sf"/>
</dbReference>
<reference evidence="5 6" key="1">
    <citation type="journal article" date="2015" name="Plant Cell">
        <title>Oil accumulation by the oleaginous diatom Fistulifera solaris as revealed by the genome and transcriptome.</title>
        <authorList>
            <person name="Tanaka T."/>
            <person name="Maeda Y."/>
            <person name="Veluchamy A."/>
            <person name="Tanaka M."/>
            <person name="Abida H."/>
            <person name="Marechal E."/>
            <person name="Bowler C."/>
            <person name="Muto M."/>
            <person name="Sunaga Y."/>
            <person name="Tanaka M."/>
            <person name="Yoshino T."/>
            <person name="Taniguchi T."/>
            <person name="Fukuda Y."/>
            <person name="Nemoto M."/>
            <person name="Matsumoto M."/>
            <person name="Wong P.S."/>
            <person name="Aburatani S."/>
            <person name="Fujibuchi W."/>
        </authorList>
    </citation>
    <scope>NUCLEOTIDE SEQUENCE [LARGE SCALE GENOMIC DNA]</scope>
    <source>
        <strain evidence="5 6">JPCC DA0580</strain>
    </source>
</reference>
<dbReference type="InterPro" id="IPR020103">
    <property type="entry name" value="PsdUridine_synth_cat_dom_sf"/>
</dbReference>
<organism evidence="5 6">
    <name type="scientific">Fistulifera solaris</name>
    <name type="common">Oleaginous diatom</name>
    <dbReference type="NCBI Taxonomy" id="1519565"/>
    <lineage>
        <taxon>Eukaryota</taxon>
        <taxon>Sar</taxon>
        <taxon>Stramenopiles</taxon>
        <taxon>Ochrophyta</taxon>
        <taxon>Bacillariophyta</taxon>
        <taxon>Bacillariophyceae</taxon>
        <taxon>Bacillariophycidae</taxon>
        <taxon>Naviculales</taxon>
        <taxon>Naviculaceae</taxon>
        <taxon>Fistulifera</taxon>
    </lineage>
</organism>
<dbReference type="EMBL" id="BDSP01000117">
    <property type="protein sequence ID" value="GAX17435.1"/>
    <property type="molecule type" value="Genomic_DNA"/>
</dbReference>
<comment type="similarity">
    <text evidence="1">Belongs to the pseudouridine synthase RsuA family.</text>
</comment>
<evidence type="ECO:0000256" key="2">
    <source>
        <dbReference type="ARBA" id="ARBA00023235"/>
    </source>
</evidence>
<dbReference type="GO" id="GO:0003723">
    <property type="term" value="F:RNA binding"/>
    <property type="evidence" value="ECO:0007669"/>
    <property type="project" value="UniProtKB-KW"/>
</dbReference>
<dbReference type="SUPFAM" id="SSF55174">
    <property type="entry name" value="Alpha-L RNA-binding motif"/>
    <property type="match status" value="1"/>
</dbReference>
<feature type="domain" description="Pseudouridine synthase RsuA/RluA-like" evidence="4">
    <location>
        <begin position="121"/>
        <end position="259"/>
    </location>
</feature>
<evidence type="ECO:0000256" key="3">
    <source>
        <dbReference type="PROSITE-ProRule" id="PRU00182"/>
    </source>
</evidence>
<dbReference type="CDD" id="cd00165">
    <property type="entry name" value="S4"/>
    <property type="match status" value="1"/>
</dbReference>
<keyword evidence="6" id="KW-1185">Reference proteome</keyword>
<name>A0A1Z5JTS1_FISSO</name>
<accession>A0A1Z5JTS1</accession>
<keyword evidence="2 5" id="KW-0413">Isomerase</keyword>
<evidence type="ECO:0000313" key="6">
    <source>
        <dbReference type="Proteomes" id="UP000198406"/>
    </source>
</evidence>